<evidence type="ECO:0000259" key="3">
    <source>
        <dbReference type="PROSITE" id="PS50835"/>
    </source>
</evidence>
<comment type="caution">
    <text evidence="4">The sequence shown here is derived from an EMBL/GenBank/DDBJ whole genome shotgun (WGS) entry which is preliminary data.</text>
</comment>
<evidence type="ECO:0000256" key="2">
    <source>
        <dbReference type="SAM" id="MobiDB-lite"/>
    </source>
</evidence>
<name>A0A5B7JMR3_PORTR</name>
<accession>A0A5B7JMR3</accession>
<evidence type="ECO:0000256" key="1">
    <source>
        <dbReference type="ARBA" id="ARBA00023157"/>
    </source>
</evidence>
<dbReference type="PROSITE" id="PS50835">
    <property type="entry name" value="IG_LIKE"/>
    <property type="match status" value="1"/>
</dbReference>
<dbReference type="Pfam" id="PF08205">
    <property type="entry name" value="C2-set_2"/>
    <property type="match status" value="1"/>
</dbReference>
<dbReference type="OrthoDB" id="10048737at2759"/>
<organism evidence="4 5">
    <name type="scientific">Portunus trituberculatus</name>
    <name type="common">Swimming crab</name>
    <name type="synonym">Neptunus trituberculatus</name>
    <dbReference type="NCBI Taxonomy" id="210409"/>
    <lineage>
        <taxon>Eukaryota</taxon>
        <taxon>Metazoa</taxon>
        <taxon>Ecdysozoa</taxon>
        <taxon>Arthropoda</taxon>
        <taxon>Crustacea</taxon>
        <taxon>Multicrustacea</taxon>
        <taxon>Malacostraca</taxon>
        <taxon>Eumalacostraca</taxon>
        <taxon>Eucarida</taxon>
        <taxon>Decapoda</taxon>
        <taxon>Pleocyemata</taxon>
        <taxon>Brachyura</taxon>
        <taxon>Eubrachyura</taxon>
        <taxon>Portunoidea</taxon>
        <taxon>Portunidae</taxon>
        <taxon>Portuninae</taxon>
        <taxon>Portunus</taxon>
    </lineage>
</organism>
<keyword evidence="1" id="KW-1015">Disulfide bond</keyword>
<evidence type="ECO:0000313" key="5">
    <source>
        <dbReference type="Proteomes" id="UP000324222"/>
    </source>
</evidence>
<dbReference type="AlphaFoldDB" id="A0A5B7JMR3"/>
<dbReference type="InterPro" id="IPR013783">
    <property type="entry name" value="Ig-like_fold"/>
</dbReference>
<feature type="region of interest" description="Disordered" evidence="2">
    <location>
        <begin position="73"/>
        <end position="93"/>
    </location>
</feature>
<feature type="domain" description="Ig-like" evidence="3">
    <location>
        <begin position="15"/>
        <end position="76"/>
    </location>
</feature>
<dbReference type="SUPFAM" id="SSF48726">
    <property type="entry name" value="Immunoglobulin"/>
    <property type="match status" value="1"/>
</dbReference>
<dbReference type="EMBL" id="VSRR010095487">
    <property type="protein sequence ID" value="MPC93614.1"/>
    <property type="molecule type" value="Genomic_DNA"/>
</dbReference>
<reference evidence="4 5" key="1">
    <citation type="submission" date="2019-05" db="EMBL/GenBank/DDBJ databases">
        <title>Another draft genome of Portunus trituberculatus and its Hox gene families provides insights of decapod evolution.</title>
        <authorList>
            <person name="Jeong J.-H."/>
            <person name="Song I."/>
            <person name="Kim S."/>
            <person name="Choi T."/>
            <person name="Kim D."/>
            <person name="Ryu S."/>
            <person name="Kim W."/>
        </authorList>
    </citation>
    <scope>NUCLEOTIDE SEQUENCE [LARGE SCALE GENOMIC DNA]</scope>
    <source>
        <tissue evidence="4">Muscle</tissue>
    </source>
</reference>
<dbReference type="Proteomes" id="UP000324222">
    <property type="component" value="Unassembled WGS sequence"/>
</dbReference>
<proteinExistence type="predicted"/>
<keyword evidence="5" id="KW-1185">Reference proteome</keyword>
<sequence>MLPRGNNPCAFPAVPPLKVTLEAPGAWVSAGQQTTFRCRVEGSSPEPVVQWWLGGRQLAPSTPPRHTYATLSLPSTPHTTHHTAQHTTQEHQYNHGALLPVTPTTSLKNIIRSKVGAAHPHA</sequence>
<dbReference type="InterPro" id="IPR036179">
    <property type="entry name" value="Ig-like_dom_sf"/>
</dbReference>
<dbReference type="Gene3D" id="2.60.40.10">
    <property type="entry name" value="Immunoglobulins"/>
    <property type="match status" value="1"/>
</dbReference>
<dbReference type="InterPro" id="IPR007110">
    <property type="entry name" value="Ig-like_dom"/>
</dbReference>
<dbReference type="InterPro" id="IPR013162">
    <property type="entry name" value="CD80_C2-set"/>
</dbReference>
<evidence type="ECO:0000313" key="4">
    <source>
        <dbReference type="EMBL" id="MPC93614.1"/>
    </source>
</evidence>
<gene>
    <name evidence="4" type="ORF">E2C01_088749</name>
</gene>
<protein>
    <recommendedName>
        <fullName evidence="3">Ig-like domain-containing protein</fullName>
    </recommendedName>
</protein>